<dbReference type="InterPro" id="IPR058792">
    <property type="entry name" value="Beta-barrel_RND_2"/>
</dbReference>
<evidence type="ECO:0000259" key="4">
    <source>
        <dbReference type="Pfam" id="PF25989"/>
    </source>
</evidence>
<name>A0A8J2U9Y0_9BACT</name>
<dbReference type="InterPro" id="IPR058637">
    <property type="entry name" value="YknX-like_C"/>
</dbReference>
<keyword evidence="6" id="KW-1185">Reference proteome</keyword>
<dbReference type="InterPro" id="IPR058625">
    <property type="entry name" value="MdtA-like_BSH"/>
</dbReference>
<dbReference type="GO" id="GO:1990281">
    <property type="term" value="C:efflux pump complex"/>
    <property type="evidence" value="ECO:0007669"/>
    <property type="project" value="TreeGrafter"/>
</dbReference>
<comment type="similarity">
    <text evidence="1">Belongs to the membrane fusion protein (MFP) (TC 8.A.1) family.</text>
</comment>
<dbReference type="InterPro" id="IPR006143">
    <property type="entry name" value="RND_pump_MFP"/>
</dbReference>
<dbReference type="NCBIfam" id="TIGR01730">
    <property type="entry name" value="RND_mfp"/>
    <property type="match status" value="1"/>
</dbReference>
<dbReference type="Gene3D" id="2.40.50.100">
    <property type="match status" value="1"/>
</dbReference>
<feature type="domain" description="YknX-like C-terminal permuted SH3-like" evidence="4">
    <location>
        <begin position="276"/>
        <end position="342"/>
    </location>
</feature>
<evidence type="ECO:0000256" key="1">
    <source>
        <dbReference type="ARBA" id="ARBA00009477"/>
    </source>
</evidence>
<dbReference type="Pfam" id="PF25954">
    <property type="entry name" value="Beta-barrel_RND_2"/>
    <property type="match status" value="1"/>
</dbReference>
<feature type="domain" description="Multidrug resistance protein MdtA-like barrel-sandwich hybrid" evidence="2">
    <location>
        <begin position="64"/>
        <end position="189"/>
    </location>
</feature>
<sequence>MIIVFAVAGIAALAAFKLNSNKKDVEARVYHPDLDLAATVQADTVKESPFSKATQFLGSFAANREVSIASETSGKVITVGVQEGNQVGQGSLVAKLDDGVLLAQLHSATASLDNAAGTLKRYEQAPNGVSQLQMDNARTQLLTSQAQIEQLKKQIGQYTISAPFSGVITARNFDLGAVVSPGTPLATLTDISSLKLEVSVPERYVAQFKNGMPITVNTDVYPGSSFTGTVWMIASKADASHNYTIKVLVPNNTQHPLKAGMYGNVTIGNTSAHQAICIPRSALIGSARHPQVYVVENGAARVRDIETGAGNATSIEVAKGLHSGEVVVSSGLVNLTDGTKVSIK</sequence>
<feature type="domain" description="CusB-like beta-barrel" evidence="3">
    <location>
        <begin position="196"/>
        <end position="269"/>
    </location>
</feature>
<dbReference type="Pfam" id="PF25989">
    <property type="entry name" value="YknX_C"/>
    <property type="match status" value="1"/>
</dbReference>
<dbReference type="Gene3D" id="2.40.420.20">
    <property type="match status" value="1"/>
</dbReference>
<protein>
    <submittedName>
        <fullName evidence="5">MexH family multidrug efflux RND transporter periplasmic adaptor subunit</fullName>
    </submittedName>
</protein>
<dbReference type="PANTHER" id="PTHR30469:SF15">
    <property type="entry name" value="HLYD FAMILY OF SECRETION PROTEINS"/>
    <property type="match status" value="1"/>
</dbReference>
<organism evidence="5 6">
    <name type="scientific">Puia dinghuensis</name>
    <dbReference type="NCBI Taxonomy" id="1792502"/>
    <lineage>
        <taxon>Bacteria</taxon>
        <taxon>Pseudomonadati</taxon>
        <taxon>Bacteroidota</taxon>
        <taxon>Chitinophagia</taxon>
        <taxon>Chitinophagales</taxon>
        <taxon>Chitinophagaceae</taxon>
        <taxon>Puia</taxon>
    </lineage>
</organism>
<reference evidence="5" key="2">
    <citation type="submission" date="2020-09" db="EMBL/GenBank/DDBJ databases">
        <authorList>
            <person name="Sun Q."/>
            <person name="Zhou Y."/>
        </authorList>
    </citation>
    <scope>NUCLEOTIDE SEQUENCE</scope>
    <source>
        <strain evidence="5">CGMCC 1.15448</strain>
    </source>
</reference>
<accession>A0A8J2U9Y0</accession>
<dbReference type="Pfam" id="PF25917">
    <property type="entry name" value="BSH_RND"/>
    <property type="match status" value="1"/>
</dbReference>
<evidence type="ECO:0000313" key="6">
    <source>
        <dbReference type="Proteomes" id="UP000607559"/>
    </source>
</evidence>
<comment type="caution">
    <text evidence="5">The sequence shown here is derived from an EMBL/GenBank/DDBJ whole genome shotgun (WGS) entry which is preliminary data.</text>
</comment>
<dbReference type="GO" id="GO:0015562">
    <property type="term" value="F:efflux transmembrane transporter activity"/>
    <property type="evidence" value="ECO:0007669"/>
    <property type="project" value="TreeGrafter"/>
</dbReference>
<gene>
    <name evidence="5" type="ORF">GCM10011511_09670</name>
</gene>
<dbReference type="SUPFAM" id="SSF111369">
    <property type="entry name" value="HlyD-like secretion proteins"/>
    <property type="match status" value="1"/>
</dbReference>
<dbReference type="Gene3D" id="1.10.287.470">
    <property type="entry name" value="Helix hairpin bin"/>
    <property type="match status" value="1"/>
</dbReference>
<dbReference type="PANTHER" id="PTHR30469">
    <property type="entry name" value="MULTIDRUG RESISTANCE PROTEIN MDTA"/>
    <property type="match status" value="1"/>
</dbReference>
<evidence type="ECO:0000259" key="3">
    <source>
        <dbReference type="Pfam" id="PF25954"/>
    </source>
</evidence>
<dbReference type="EMBL" id="BMJC01000001">
    <property type="protein sequence ID" value="GGA88508.1"/>
    <property type="molecule type" value="Genomic_DNA"/>
</dbReference>
<dbReference type="AlphaFoldDB" id="A0A8J2U9Y0"/>
<dbReference type="Gene3D" id="2.40.30.170">
    <property type="match status" value="1"/>
</dbReference>
<reference evidence="5" key="1">
    <citation type="journal article" date="2014" name="Int. J. Syst. Evol. Microbiol.">
        <title>Complete genome sequence of Corynebacterium casei LMG S-19264T (=DSM 44701T), isolated from a smear-ripened cheese.</title>
        <authorList>
            <consortium name="US DOE Joint Genome Institute (JGI-PGF)"/>
            <person name="Walter F."/>
            <person name="Albersmeier A."/>
            <person name="Kalinowski J."/>
            <person name="Ruckert C."/>
        </authorList>
    </citation>
    <scope>NUCLEOTIDE SEQUENCE</scope>
    <source>
        <strain evidence="5">CGMCC 1.15448</strain>
    </source>
</reference>
<evidence type="ECO:0000313" key="5">
    <source>
        <dbReference type="EMBL" id="GGA88508.1"/>
    </source>
</evidence>
<proteinExistence type="inferred from homology"/>
<evidence type="ECO:0000259" key="2">
    <source>
        <dbReference type="Pfam" id="PF25917"/>
    </source>
</evidence>
<dbReference type="Proteomes" id="UP000607559">
    <property type="component" value="Unassembled WGS sequence"/>
</dbReference>